<dbReference type="GeneID" id="51372160"/>
<feature type="domain" description="Recombinase" evidence="7">
    <location>
        <begin position="167"/>
        <end position="297"/>
    </location>
</feature>
<evidence type="ECO:0000313" key="11">
    <source>
        <dbReference type="Proteomes" id="UP000326453"/>
    </source>
</evidence>
<evidence type="ECO:0000256" key="3">
    <source>
        <dbReference type="ARBA" id="ARBA00023172"/>
    </source>
</evidence>
<dbReference type="Gene3D" id="3.40.50.1390">
    <property type="entry name" value="Resolvase, N-terminal catalytic domain"/>
    <property type="match status" value="1"/>
</dbReference>
<evidence type="ECO:0000313" key="8">
    <source>
        <dbReference type="EMBL" id="QFG37678.1"/>
    </source>
</evidence>
<accession>A0AAE6TUW4</accession>
<dbReference type="RefSeq" id="WP_147427835.1">
    <property type="nucleotide sequence ID" value="NZ_CP044426.1"/>
</dbReference>
<organism evidence="8 11">
    <name type="scientific">Paracoccus pantotrophus</name>
    <name type="common">Thiosphaera pantotropha</name>
    <dbReference type="NCBI Taxonomy" id="82367"/>
    <lineage>
        <taxon>Bacteria</taxon>
        <taxon>Pseudomonadati</taxon>
        <taxon>Pseudomonadota</taxon>
        <taxon>Alphaproteobacteria</taxon>
        <taxon>Rhodobacterales</taxon>
        <taxon>Paracoccaceae</taxon>
        <taxon>Paracoccus</taxon>
    </lineage>
</organism>
<dbReference type="InterPro" id="IPR036162">
    <property type="entry name" value="Resolvase-like_N_sf"/>
</dbReference>
<keyword evidence="3" id="KW-0233">DNA recombination</keyword>
<dbReference type="CDD" id="cd00338">
    <property type="entry name" value="Ser_Recombinase"/>
    <property type="match status" value="1"/>
</dbReference>
<keyword evidence="1" id="KW-0229">DNA integration</keyword>
<dbReference type="Pfam" id="PF00239">
    <property type="entry name" value="Resolvase"/>
    <property type="match status" value="1"/>
</dbReference>
<dbReference type="Proteomes" id="UP000326453">
    <property type="component" value="Chromosome 1"/>
</dbReference>
<dbReference type="GO" id="GO:0015074">
    <property type="term" value="P:DNA integration"/>
    <property type="evidence" value="ECO:0007669"/>
    <property type="project" value="UniProtKB-KW"/>
</dbReference>
<dbReference type="PROSITE" id="PS00397">
    <property type="entry name" value="RECOMBINASES_1"/>
    <property type="match status" value="1"/>
</dbReference>
<keyword evidence="2" id="KW-0238">DNA-binding</keyword>
<dbReference type="PROSITE" id="PS51736">
    <property type="entry name" value="RECOMBINASES_3"/>
    <property type="match status" value="1"/>
</dbReference>
<name>A0AAE6TUW4_PARPN</name>
<dbReference type="Gene3D" id="3.90.1750.20">
    <property type="entry name" value="Putative Large Serine Recombinase, Chain B, Domain 2"/>
    <property type="match status" value="1"/>
</dbReference>
<evidence type="ECO:0000259" key="6">
    <source>
        <dbReference type="PROSITE" id="PS51736"/>
    </source>
</evidence>
<dbReference type="KEGG" id="ppan:ESD82_16345"/>
<dbReference type="PANTHER" id="PTHR30461:SF23">
    <property type="entry name" value="DNA RECOMBINASE-RELATED"/>
    <property type="match status" value="1"/>
</dbReference>
<keyword evidence="10" id="KW-1185">Reference proteome</keyword>
<proteinExistence type="predicted"/>
<dbReference type="InterPro" id="IPR025827">
    <property type="entry name" value="Zn_ribbon_recom_dom"/>
</dbReference>
<dbReference type="SUPFAM" id="SSF53041">
    <property type="entry name" value="Resolvase-like"/>
    <property type="match status" value="1"/>
</dbReference>
<sequence length="562" mass="63015">MNMQSPHVALRAALYLRVSTTRQAEHDVSIPDQRKQGEAYCASRGYQLVETFVEAGASATNDRRPEFQRMIEAGTSKPAPFDVVVVHSFSRFFRDHFELEFNVRKLAKNGVKLVSITQEMGDDPMHVMMRQIMALFDEYQSKENGKHVMRALKENARQGFWNGSLPPIGYRVVDAEQRGAKMKKKLEIDPLHADTVRLIFRLASEGDGTSGPMGVKNIVNYLNKHNLFTRNGGRWGIGQLHRVLTRRTYIGEHRFNRRSNKGVVKPEEEIVTVPVPPLIDLEIFEAVQNRLKVNNPKVTPPRVVSGPNLLTGICHCGNCGGAMTLRTGKNGRYRYYACSIRARQGETGCKGRAIPMDKLDRMVVTHIEERLLDPERIEDVLASLLDRRQEGVERRGQHIAELNHRAAEADNRLKRLYDAIEAGSLDPAESSLGERIAGLTALRDQARADATRIEAMLASSTHQRLTGAAVRELASEARTRLRLGKGGYRREHVRAFAQHVEVADDAIYIKGSKNVLLRTLVATKGGKTAGIGVPGFIPKWRTVRTTGWFMGGIYLSNNNILR</sequence>
<dbReference type="EMBL" id="RBLI01000001">
    <property type="protein sequence ID" value="RKS51859.1"/>
    <property type="molecule type" value="Genomic_DNA"/>
</dbReference>
<evidence type="ECO:0000256" key="2">
    <source>
        <dbReference type="ARBA" id="ARBA00023125"/>
    </source>
</evidence>
<dbReference type="InterPro" id="IPR011109">
    <property type="entry name" value="DNA_bind_recombinase_dom"/>
</dbReference>
<protein>
    <submittedName>
        <fullName evidence="9">DNA invertase Pin-like site-specific DNA recombinase</fullName>
    </submittedName>
    <submittedName>
        <fullName evidence="8">Recombinase family protein</fullName>
    </submittedName>
</protein>
<dbReference type="InterPro" id="IPR038109">
    <property type="entry name" value="DNA_bind_recomb_sf"/>
</dbReference>
<dbReference type="GO" id="GO:0000150">
    <property type="term" value="F:DNA strand exchange activity"/>
    <property type="evidence" value="ECO:0007669"/>
    <property type="project" value="InterPro"/>
</dbReference>
<dbReference type="AlphaFoldDB" id="A0AAE6TUW4"/>
<evidence type="ECO:0000256" key="5">
    <source>
        <dbReference type="PROSITE-ProRule" id="PRU10137"/>
    </source>
</evidence>
<dbReference type="InterPro" id="IPR050639">
    <property type="entry name" value="SSR_resolvase"/>
</dbReference>
<evidence type="ECO:0000256" key="1">
    <source>
        <dbReference type="ARBA" id="ARBA00022908"/>
    </source>
</evidence>
<evidence type="ECO:0000313" key="9">
    <source>
        <dbReference type="EMBL" id="RKS51859.1"/>
    </source>
</evidence>
<feature type="domain" description="Resolvase/invertase-type recombinase catalytic" evidence="6">
    <location>
        <begin position="11"/>
        <end position="163"/>
    </location>
</feature>
<gene>
    <name evidence="9" type="ORF">BDE18_1140</name>
    <name evidence="8" type="ORF">ESD82_16345</name>
</gene>
<dbReference type="Pfam" id="PF07508">
    <property type="entry name" value="Recombinase"/>
    <property type="match status" value="1"/>
</dbReference>
<feature type="active site" description="O-(5'-phospho-DNA)-serine intermediate" evidence="4 5">
    <location>
        <position position="19"/>
    </location>
</feature>
<dbReference type="Pfam" id="PF13408">
    <property type="entry name" value="Zn_ribbon_recom"/>
    <property type="match status" value="1"/>
</dbReference>
<dbReference type="PROSITE" id="PS51737">
    <property type="entry name" value="RECOMBINASE_DNA_BIND"/>
    <property type="match status" value="1"/>
</dbReference>
<dbReference type="SMART" id="SM00857">
    <property type="entry name" value="Resolvase"/>
    <property type="match status" value="1"/>
</dbReference>
<dbReference type="EMBL" id="CP044426">
    <property type="protein sequence ID" value="QFG37678.1"/>
    <property type="molecule type" value="Genomic_DNA"/>
</dbReference>
<evidence type="ECO:0000256" key="4">
    <source>
        <dbReference type="PIRSR" id="PIRSR606118-50"/>
    </source>
</evidence>
<dbReference type="GO" id="GO:0003677">
    <property type="term" value="F:DNA binding"/>
    <property type="evidence" value="ECO:0007669"/>
    <property type="project" value="UniProtKB-KW"/>
</dbReference>
<reference evidence="9 10" key="1">
    <citation type="submission" date="2018-10" db="EMBL/GenBank/DDBJ databases">
        <title>Genomic Encyclopedia of Archaeal and Bacterial Type Strains, Phase II (KMG-II): from individual species to whole genera.</title>
        <authorList>
            <person name="Goeker M."/>
        </authorList>
    </citation>
    <scope>NUCLEOTIDE SEQUENCE [LARGE SCALE GENOMIC DNA]</scope>
    <source>
        <strain evidence="10">ATCC 35512 / DSM 2944 / CIP 106514 / LMD 82.5 / NBRC 102493 / NCCB 82005 / GB17</strain>
        <strain evidence="9">DSM 2944</strain>
    </source>
</reference>
<dbReference type="InterPro" id="IPR006119">
    <property type="entry name" value="Resolv_N"/>
</dbReference>
<dbReference type="InterPro" id="IPR006118">
    <property type="entry name" value="Recombinase_CS"/>
</dbReference>
<dbReference type="Proteomes" id="UP000273626">
    <property type="component" value="Unassembled WGS sequence"/>
</dbReference>
<evidence type="ECO:0000259" key="7">
    <source>
        <dbReference type="PROSITE" id="PS51737"/>
    </source>
</evidence>
<evidence type="ECO:0000313" key="10">
    <source>
        <dbReference type="Proteomes" id="UP000273626"/>
    </source>
</evidence>
<dbReference type="PANTHER" id="PTHR30461">
    <property type="entry name" value="DNA-INVERTASE FROM LAMBDOID PROPHAGE"/>
    <property type="match status" value="1"/>
</dbReference>
<reference evidence="8 11" key="2">
    <citation type="submission" date="2019-01" db="EMBL/GenBank/DDBJ databases">
        <title>Complete Genome Sequence and Annotation of the Paracoccus pantotrophus type strain DSM 2944.</title>
        <authorList>
            <person name="Bockwoldt J.A."/>
            <person name="Zimmermann M."/>
            <person name="Tiso T."/>
            <person name="Blank L.M."/>
        </authorList>
    </citation>
    <scope>NUCLEOTIDE SEQUENCE [LARGE SCALE GENOMIC DNA]</scope>
    <source>
        <strain evidence="8 11">DSM 2944</strain>
    </source>
</reference>